<gene>
    <name evidence="2" type="ORF">SAMN02745191_1040</name>
</gene>
<dbReference type="Gene3D" id="3.90.550.10">
    <property type="entry name" value="Spore Coat Polysaccharide Biosynthesis Protein SpsA, Chain A"/>
    <property type="match status" value="1"/>
</dbReference>
<dbReference type="SUPFAM" id="SSF53448">
    <property type="entry name" value="Nucleotide-diphospho-sugar transferases"/>
    <property type="match status" value="1"/>
</dbReference>
<keyword evidence="2" id="KW-0808">Transferase</keyword>
<name>A0A1T4LUC3_9FIRM</name>
<protein>
    <submittedName>
        <fullName evidence="2">Glycosyltransferase involved in cell wall bisynthesis</fullName>
    </submittedName>
</protein>
<feature type="domain" description="Glycosyltransferase 2-like" evidence="1">
    <location>
        <begin position="3"/>
        <end position="141"/>
    </location>
</feature>
<sequence length="312" mass="36861">MISVIVPVYNVEKYIEKSLESIINQSFKNFELILIDDGSTDNSIRIAKDYLEKSEVFWKVISQVNNGQGSARNRGIQESSGEYIVFVDSDDLLSPCFLEHLFYVIKDEKTNVAFCDFMYIKDQTIPNELFENGKIIISSNKEILKEFLLRKFEIIIPAFIIKKDFLIQNKIFFENKVRYSEDQIFMWLCFLYEENVVHLKEKLYYYYRHEDSVMTSSRLSKIMGGYNGIKEMVKKYDFPSDIKEYILPRWVLGALYSCSKYMPYHQFRELYIGMNGKKLVREMKKYPDNKARIASIISVSSCLFYIVSKKLK</sequence>
<reference evidence="3" key="1">
    <citation type="submission" date="2017-02" db="EMBL/GenBank/DDBJ databases">
        <authorList>
            <person name="Varghese N."/>
            <person name="Submissions S."/>
        </authorList>
    </citation>
    <scope>NUCLEOTIDE SEQUENCE [LARGE SCALE GENOMIC DNA]</scope>
    <source>
        <strain evidence="3">ATCC 25662</strain>
    </source>
</reference>
<proteinExistence type="predicted"/>
<dbReference type="InterPro" id="IPR029044">
    <property type="entry name" value="Nucleotide-diphossugar_trans"/>
</dbReference>
<keyword evidence="3" id="KW-1185">Reference proteome</keyword>
<organism evidence="2 3">
    <name type="scientific">Anaerorhabdus furcosa</name>
    <dbReference type="NCBI Taxonomy" id="118967"/>
    <lineage>
        <taxon>Bacteria</taxon>
        <taxon>Bacillati</taxon>
        <taxon>Bacillota</taxon>
        <taxon>Erysipelotrichia</taxon>
        <taxon>Erysipelotrichales</taxon>
        <taxon>Erysipelotrichaceae</taxon>
        <taxon>Anaerorhabdus</taxon>
    </lineage>
</organism>
<dbReference type="OrthoDB" id="1114838at2"/>
<dbReference type="EMBL" id="FUWY01000002">
    <property type="protein sequence ID" value="SJZ58054.1"/>
    <property type="molecule type" value="Genomic_DNA"/>
</dbReference>
<dbReference type="CDD" id="cd00761">
    <property type="entry name" value="Glyco_tranf_GTA_type"/>
    <property type="match status" value="1"/>
</dbReference>
<dbReference type="STRING" id="118967.SAMN02745191_1040"/>
<evidence type="ECO:0000313" key="3">
    <source>
        <dbReference type="Proteomes" id="UP000243297"/>
    </source>
</evidence>
<accession>A0A1T4LUC3</accession>
<dbReference type="InterPro" id="IPR001173">
    <property type="entry name" value="Glyco_trans_2-like"/>
</dbReference>
<dbReference type="Pfam" id="PF00535">
    <property type="entry name" value="Glycos_transf_2"/>
    <property type="match status" value="1"/>
</dbReference>
<dbReference type="PANTHER" id="PTHR22916">
    <property type="entry name" value="GLYCOSYLTRANSFERASE"/>
    <property type="match status" value="1"/>
</dbReference>
<dbReference type="RefSeq" id="WP_078711463.1">
    <property type="nucleotide sequence ID" value="NZ_FUWY01000002.1"/>
</dbReference>
<dbReference type="AlphaFoldDB" id="A0A1T4LUC3"/>
<dbReference type="GO" id="GO:0016758">
    <property type="term" value="F:hexosyltransferase activity"/>
    <property type="evidence" value="ECO:0007669"/>
    <property type="project" value="UniProtKB-ARBA"/>
</dbReference>
<evidence type="ECO:0000313" key="2">
    <source>
        <dbReference type="EMBL" id="SJZ58054.1"/>
    </source>
</evidence>
<evidence type="ECO:0000259" key="1">
    <source>
        <dbReference type="Pfam" id="PF00535"/>
    </source>
</evidence>
<dbReference type="PANTHER" id="PTHR22916:SF3">
    <property type="entry name" value="UDP-GLCNAC:BETAGAL BETA-1,3-N-ACETYLGLUCOSAMINYLTRANSFERASE-LIKE PROTEIN 1"/>
    <property type="match status" value="1"/>
</dbReference>
<dbReference type="Proteomes" id="UP000243297">
    <property type="component" value="Unassembled WGS sequence"/>
</dbReference>